<dbReference type="SUPFAM" id="SSF48726">
    <property type="entry name" value="Immunoglobulin"/>
    <property type="match status" value="4"/>
</dbReference>
<feature type="domain" description="Ig-like" evidence="2">
    <location>
        <begin position="465"/>
        <end position="546"/>
    </location>
</feature>
<dbReference type="InterPro" id="IPR050876">
    <property type="entry name" value="IgLON_domain"/>
</dbReference>
<protein>
    <recommendedName>
        <fullName evidence="2">Ig-like domain-containing protein</fullName>
    </recommendedName>
</protein>
<name>A0ABN8YM86_RANTA</name>
<keyword evidence="4" id="KW-1185">Reference proteome</keyword>
<dbReference type="InterPro" id="IPR013106">
    <property type="entry name" value="Ig_V-set"/>
</dbReference>
<dbReference type="PANTHER" id="PTHR42757:SF12">
    <property type="entry name" value="IGLON FAMILY MEMBER 5"/>
    <property type="match status" value="1"/>
</dbReference>
<dbReference type="InterPro" id="IPR013783">
    <property type="entry name" value="Ig-like_fold"/>
</dbReference>
<keyword evidence="1" id="KW-1133">Transmembrane helix</keyword>
<organism evidence="3 4">
    <name type="scientific">Rangifer tarandus platyrhynchus</name>
    <name type="common">Svalbard reindeer</name>
    <dbReference type="NCBI Taxonomy" id="3082113"/>
    <lineage>
        <taxon>Eukaryota</taxon>
        <taxon>Metazoa</taxon>
        <taxon>Chordata</taxon>
        <taxon>Craniata</taxon>
        <taxon>Vertebrata</taxon>
        <taxon>Euteleostomi</taxon>
        <taxon>Mammalia</taxon>
        <taxon>Eutheria</taxon>
        <taxon>Laurasiatheria</taxon>
        <taxon>Artiodactyla</taxon>
        <taxon>Ruminantia</taxon>
        <taxon>Pecora</taxon>
        <taxon>Cervidae</taxon>
        <taxon>Odocoileinae</taxon>
        <taxon>Rangifer</taxon>
    </lineage>
</organism>
<feature type="transmembrane region" description="Helical" evidence="1">
    <location>
        <begin position="118"/>
        <end position="136"/>
    </location>
</feature>
<gene>
    <name evidence="3" type="ORF">MRATA1EN1_LOCUS9958</name>
</gene>
<dbReference type="Pfam" id="PF13927">
    <property type="entry name" value="Ig_3"/>
    <property type="match status" value="2"/>
</dbReference>
<dbReference type="InterPro" id="IPR003598">
    <property type="entry name" value="Ig_sub2"/>
</dbReference>
<dbReference type="Gene3D" id="2.60.40.10">
    <property type="entry name" value="Immunoglobulins"/>
    <property type="match status" value="3"/>
</dbReference>
<dbReference type="PROSITE" id="PS50835">
    <property type="entry name" value="IG_LIKE"/>
    <property type="match status" value="3"/>
</dbReference>
<keyword evidence="1" id="KW-0472">Membrane</keyword>
<reference evidence="3" key="1">
    <citation type="submission" date="2023-04" db="EMBL/GenBank/DDBJ databases">
        <authorList>
            <consortium name="ELIXIR-Norway"/>
        </authorList>
    </citation>
    <scope>NUCLEOTIDE SEQUENCE [LARGE SCALE GENOMIC DNA]</scope>
</reference>
<evidence type="ECO:0000259" key="2">
    <source>
        <dbReference type="PROSITE" id="PS50835"/>
    </source>
</evidence>
<dbReference type="SMART" id="SM00408">
    <property type="entry name" value="IGc2"/>
    <property type="match status" value="3"/>
</dbReference>
<dbReference type="PANTHER" id="PTHR42757">
    <property type="entry name" value="IGLON FAMILY OF IMMUNOGLOBULIN SUPERFAMILY-RELATED"/>
    <property type="match status" value="1"/>
</dbReference>
<feature type="domain" description="Ig-like" evidence="2">
    <location>
        <begin position="551"/>
        <end position="640"/>
    </location>
</feature>
<accession>A0ABN8YM86</accession>
<dbReference type="InterPro" id="IPR003599">
    <property type="entry name" value="Ig_sub"/>
</dbReference>
<dbReference type="Proteomes" id="UP001176941">
    <property type="component" value="Chromosome 20"/>
</dbReference>
<feature type="domain" description="Ig-like" evidence="2">
    <location>
        <begin position="379"/>
        <end position="455"/>
    </location>
</feature>
<feature type="transmembrane region" description="Helical" evidence="1">
    <location>
        <begin position="291"/>
        <end position="313"/>
    </location>
</feature>
<dbReference type="InterPro" id="IPR007110">
    <property type="entry name" value="Ig-like_dom"/>
</dbReference>
<proteinExistence type="predicted"/>
<dbReference type="InterPro" id="IPR036179">
    <property type="entry name" value="Ig-like_dom_sf"/>
</dbReference>
<dbReference type="SMART" id="SM00409">
    <property type="entry name" value="IG"/>
    <property type="match status" value="3"/>
</dbReference>
<dbReference type="EMBL" id="OX459956">
    <property type="protein sequence ID" value="CAI9160996.1"/>
    <property type="molecule type" value="Genomic_DNA"/>
</dbReference>
<evidence type="ECO:0000313" key="4">
    <source>
        <dbReference type="Proteomes" id="UP001176941"/>
    </source>
</evidence>
<sequence>MAPPGLHLAPTRLIDSSCSFKKTLRCSCSFWGTPTPSVQWRVGDAPVVMNRTGLRVTSATLGPWANSTIHLTEPPETGMSLLCEGRNPEGTHILTILLKSGRSSLVAQTFMKGLVRGVFYGAIGVTLLFLCLIPLIRLQQLLPSPLVLRFTLKPKDCRATLGCRLNFPSAHLPGSSMVRLQVASPARLLYFSCSWKKTLQCSCSFHGVPTPSVQWLMGGEPVDLNIMNENFQVTSNIAAPWVNSTISLPGEPEIVMGLRCEGRNQYGIHTSSIFLIPPDKNSLPNVLAKGLIQGVVYGSIATALFFFFLVLLAPRAPRTGPPFPLPLRAAAAAMPPPAPGARLRLLAAAALAGLAVISRGLLSQSLEFGSPADNYTVCEGDNATLSCFIDEHVTRVAWLNRSNILYAGNDRWTSDPRVRLLTNTPEEFSILITQVGLGDEGLYTCSFQTRHQPYTTQVYLIVHVPARIVNISSPVTVNEGSNVNLLCLAVGRPEPTVTWRQLRDGFTSEGEILEISDIQRGQAGEYECVTHNGVNSAPDSRRVLVTVNYPPTITDVTSARTAVGRAALLRCEAMAVPPADFQWYKDDRLLSSGTAEGLKVQTERTRSMLLFANVSARHYGNYTCRAANRLGTSSASMRLLRPGSLENSAPRPPGPLTLLSALGWLWWRM</sequence>
<dbReference type="Pfam" id="PF07686">
    <property type="entry name" value="V-set"/>
    <property type="match status" value="1"/>
</dbReference>
<keyword evidence="1" id="KW-0812">Transmembrane</keyword>
<evidence type="ECO:0000313" key="3">
    <source>
        <dbReference type="EMBL" id="CAI9160996.1"/>
    </source>
</evidence>
<evidence type="ECO:0000256" key="1">
    <source>
        <dbReference type="SAM" id="Phobius"/>
    </source>
</evidence>